<reference evidence="3" key="1">
    <citation type="journal article" date="2020" name="mSystems">
        <title>Genome- and Community-Level Interaction Insights into Carbon Utilization and Element Cycling Functions of Hydrothermarchaeota in Hydrothermal Sediment.</title>
        <authorList>
            <person name="Zhou Z."/>
            <person name="Liu Y."/>
            <person name="Xu W."/>
            <person name="Pan J."/>
            <person name="Luo Z.H."/>
            <person name="Li M."/>
        </authorList>
    </citation>
    <scope>NUCLEOTIDE SEQUENCE</scope>
    <source>
        <strain evidence="3">HyVt-347</strain>
    </source>
</reference>
<dbReference type="Pfam" id="PF13551">
    <property type="entry name" value="HTH_29"/>
    <property type="match status" value="1"/>
</dbReference>
<dbReference type="Pfam" id="PF13358">
    <property type="entry name" value="DDE_3"/>
    <property type="match status" value="1"/>
</dbReference>
<dbReference type="AlphaFoldDB" id="A0A9C9NE65"/>
<organism evidence="3 4">
    <name type="scientific">Aurantimonas coralicida</name>
    <dbReference type="NCBI Taxonomy" id="182270"/>
    <lineage>
        <taxon>Bacteria</taxon>
        <taxon>Pseudomonadati</taxon>
        <taxon>Pseudomonadota</taxon>
        <taxon>Alphaproteobacteria</taxon>
        <taxon>Hyphomicrobiales</taxon>
        <taxon>Aurantimonadaceae</taxon>
        <taxon>Aurantimonas</taxon>
    </lineage>
</organism>
<proteinExistence type="predicted"/>
<evidence type="ECO:0000313" key="4">
    <source>
        <dbReference type="Proteomes" id="UP000885680"/>
    </source>
</evidence>
<evidence type="ECO:0000259" key="2">
    <source>
        <dbReference type="Pfam" id="PF13592"/>
    </source>
</evidence>
<dbReference type="InterPro" id="IPR038717">
    <property type="entry name" value="Tc1-like_DDE_dom"/>
</dbReference>
<dbReference type="Pfam" id="PF13592">
    <property type="entry name" value="HTH_33"/>
    <property type="match status" value="1"/>
</dbReference>
<dbReference type="InterPro" id="IPR025959">
    <property type="entry name" value="Winged_HTH_dom"/>
</dbReference>
<evidence type="ECO:0000313" key="3">
    <source>
        <dbReference type="EMBL" id="HET99547.1"/>
    </source>
</evidence>
<dbReference type="InterPro" id="IPR036397">
    <property type="entry name" value="RNaseH_sf"/>
</dbReference>
<evidence type="ECO:0000259" key="1">
    <source>
        <dbReference type="Pfam" id="PF13358"/>
    </source>
</evidence>
<dbReference type="NCBIfam" id="NF033545">
    <property type="entry name" value="transpos_IS630"/>
    <property type="match status" value="1"/>
</dbReference>
<accession>A0A9C9NE65</accession>
<name>A0A9C9NE65_9HYPH</name>
<sequence>MAAPVPLRTDYDGPTLRRSAKATKDAAQARRLLALAEIYDGGSRSDAARIGGVTLQIIRDWVLRFNARGPSGLITGKAPGNRPKLNDEQRQALAAIVEKGPIPAIHDVVRWRRKDLVRWIFEEFRIEVDETTVGRELRSMGFAKLSVRPRHHAQNEFELEDFKKASRPNWQQSRQASEGAEIELWWADEARIGQKNKVTRRWAKRGTRPSAPSDQRTMWAYIFGAICPKKGKGAGLVLPYCDTAAMNEHLKEISLAVDPGAHAVLILDQAGWHTTPKLTVPANITLLFLPSKAPELNPVENVWQFMRDNWLSNRIFIDYDDIVAHCCAAWNKLVDQPWKIMSIGMRDWAHGS</sequence>
<protein>
    <submittedName>
        <fullName evidence="3">IS630 family transposase</fullName>
    </submittedName>
</protein>
<gene>
    <name evidence="3" type="ORF">ENH89_04090</name>
</gene>
<feature type="domain" description="Winged helix-turn helix" evidence="2">
    <location>
        <begin position="107"/>
        <end position="165"/>
    </location>
</feature>
<dbReference type="Gene3D" id="3.30.420.10">
    <property type="entry name" value="Ribonuclease H-like superfamily/Ribonuclease H"/>
    <property type="match status" value="1"/>
</dbReference>
<dbReference type="Proteomes" id="UP000885680">
    <property type="component" value="Unassembled WGS sequence"/>
</dbReference>
<dbReference type="EMBL" id="DRGN01000059">
    <property type="protein sequence ID" value="HET99547.1"/>
    <property type="molecule type" value="Genomic_DNA"/>
</dbReference>
<comment type="caution">
    <text evidence="3">The sequence shown here is derived from an EMBL/GenBank/DDBJ whole genome shotgun (WGS) entry which is preliminary data.</text>
</comment>
<dbReference type="InterPro" id="IPR047655">
    <property type="entry name" value="Transpos_IS630-like"/>
</dbReference>
<feature type="domain" description="Tc1-like transposase DDE" evidence="1">
    <location>
        <begin position="184"/>
        <end position="322"/>
    </location>
</feature>
<dbReference type="GO" id="GO:0003676">
    <property type="term" value="F:nucleic acid binding"/>
    <property type="evidence" value="ECO:0007669"/>
    <property type="project" value="InterPro"/>
</dbReference>
<dbReference type="InterPro" id="IPR009057">
    <property type="entry name" value="Homeodomain-like_sf"/>
</dbReference>
<dbReference type="SUPFAM" id="SSF46689">
    <property type="entry name" value="Homeodomain-like"/>
    <property type="match status" value="1"/>
</dbReference>